<dbReference type="VEuPathDB" id="PiroplasmaDB:BMR1_03g00980"/>
<dbReference type="GO" id="GO:0043161">
    <property type="term" value="P:proteasome-mediated ubiquitin-dependent protein catabolic process"/>
    <property type="evidence" value="ECO:0007669"/>
    <property type="project" value="TreeGrafter"/>
</dbReference>
<keyword evidence="2" id="KW-0677">Repeat</keyword>
<reference evidence="7 8" key="2">
    <citation type="journal article" date="2013" name="PLoS ONE">
        <title>Whole genome mapping and re-organization of the nuclear and mitochondrial genomes of Babesia microti isolates.</title>
        <authorList>
            <person name="Cornillot E."/>
            <person name="Dassouli A."/>
            <person name="Garg A."/>
            <person name="Pachikara N."/>
            <person name="Randazzo S."/>
            <person name="Depoix D."/>
            <person name="Carcy B."/>
            <person name="Delbecq S."/>
            <person name="Frutos R."/>
            <person name="Silva J.C."/>
            <person name="Sutton R."/>
            <person name="Krause P.J."/>
            <person name="Mamoun C.B."/>
        </authorList>
    </citation>
    <scope>NUCLEOTIDE SEQUENCE [LARGE SCALE GENOMIC DNA]</scope>
    <source>
        <strain evidence="7 8">RI</strain>
    </source>
</reference>
<proteinExistence type="inferred from homology"/>
<dbReference type="PANTHER" id="PTHR10943:SF1">
    <property type="entry name" value="26S PROTEASOME NON-ATPASE REGULATORY SUBUNIT 2"/>
    <property type="match status" value="1"/>
</dbReference>
<reference evidence="7 8" key="1">
    <citation type="journal article" date="2012" name="Nucleic Acids Res.">
        <title>Sequencing of the smallest Apicomplexan genome from the human pathogen Babesia microti.</title>
        <authorList>
            <person name="Cornillot E."/>
            <person name="Hadj-Kaddour K."/>
            <person name="Dassouli A."/>
            <person name="Noel B."/>
            <person name="Ranwez V."/>
            <person name="Vacherie B."/>
            <person name="Augagneur Y."/>
            <person name="Bres V."/>
            <person name="Duclos A."/>
            <person name="Randazzo S."/>
            <person name="Carcy B."/>
            <person name="Debierre-Grockiego F."/>
            <person name="Delbecq S."/>
            <person name="Moubri-Menage K."/>
            <person name="Shams-Eldin H."/>
            <person name="Usmani-Brown S."/>
            <person name="Bringaud F."/>
            <person name="Wincker P."/>
            <person name="Vivares C.P."/>
            <person name="Schwarz R.T."/>
            <person name="Schetters T.P."/>
            <person name="Krause P.J."/>
            <person name="Gorenflot A."/>
            <person name="Berry V."/>
            <person name="Barbe V."/>
            <person name="Ben Mamoun C."/>
        </authorList>
    </citation>
    <scope>NUCLEOTIDE SEQUENCE [LARGE SCALE GENOMIC DNA]</scope>
    <source>
        <strain evidence="7 8">RI</strain>
    </source>
</reference>
<dbReference type="GO" id="GO:0034515">
    <property type="term" value="C:proteasome storage granule"/>
    <property type="evidence" value="ECO:0007669"/>
    <property type="project" value="TreeGrafter"/>
</dbReference>
<feature type="coiled-coil region" evidence="4">
    <location>
        <begin position="11"/>
        <end position="46"/>
    </location>
</feature>
<dbReference type="OrthoDB" id="10252509at2759"/>
<dbReference type="GO" id="GO:0008540">
    <property type="term" value="C:proteasome regulatory particle, base subcomplex"/>
    <property type="evidence" value="ECO:0007669"/>
    <property type="project" value="TreeGrafter"/>
</dbReference>
<dbReference type="AlphaFoldDB" id="A0A0K3AQQ5"/>
<evidence type="ECO:0000313" key="8">
    <source>
        <dbReference type="Proteomes" id="UP000002899"/>
    </source>
</evidence>
<gene>
    <name evidence="7" type="ORF">BMR1_03g00980</name>
</gene>
<name>A0A0K3AQQ5_BABMR</name>
<dbReference type="OMA" id="LNYRMIG"/>
<feature type="domain" description="26S proteasome non-ATPase regulatory subunit RPN1 C-terminal" evidence="6">
    <location>
        <begin position="869"/>
        <end position="914"/>
    </location>
</feature>
<dbReference type="GO" id="GO:0005634">
    <property type="term" value="C:nucleus"/>
    <property type="evidence" value="ECO:0007669"/>
    <property type="project" value="TreeGrafter"/>
</dbReference>
<evidence type="ECO:0000256" key="3">
    <source>
        <dbReference type="ARBA" id="ARBA00022942"/>
    </source>
</evidence>
<dbReference type="InterPro" id="IPR011989">
    <property type="entry name" value="ARM-like"/>
</dbReference>
<dbReference type="PANTHER" id="PTHR10943">
    <property type="entry name" value="26S PROTEASOME NON-ATPASE REGULATORY SUBUNIT"/>
    <property type="match status" value="1"/>
</dbReference>
<dbReference type="KEGG" id="bmic:BMR1_03g00980"/>
<evidence type="ECO:0000256" key="1">
    <source>
        <dbReference type="ARBA" id="ARBA00005460"/>
    </source>
</evidence>
<dbReference type="SUPFAM" id="SSF48371">
    <property type="entry name" value="ARM repeat"/>
    <property type="match status" value="1"/>
</dbReference>
<sequence length="927" mass="99611">MKGQDATPDIYDAYRQKLEQLLLDIRDRSEKDVESLEQLVGEAKLAAQSLTAAPKFLKIVRGKAKQPDNATEQPAASNATECRADRAVAPKTFENVEWLTKLLDDPRPEFKQQLLELLSFLCCADEGGYKAIQYRIQLMAMLGPATDATLETAKEPSGKDKNLSDKEKNSAATAAPFGFGDEYLRTLVSQIVMARADPLSNVQLIDVLPIVRAIAPHWMVSGNELEALDLLYEADMLDSLPALVGDDQVLGERLGPYLVGLAQYASGSPEWNNLLKLAYTIYCQCKLHFQAFQISLLLDNRTLLLKTLAASPPMVAKQIAFACSRHSMPLYLTDDVHQVANLSWGERQSGFYIYMAQELDLLEPKTAEDVCKDPSGWKSRMVDSSLENLGKTLVNCFVNAGFCSDTLFTCEHSNWVFKHKDYAAFTATLLSGLIHLWNVDEGLSVLDTYQYSEDCYVKGGALAGFGLLSCGVWPEADPISTLVNEHLESPVYAVKLGAIMALGLAYAGTCREDLMEVLAPVLLDPSSSMHSGWAALSLGLIFAGSASPDASELLITALLEKCPPATEGTADPAAFKGTVPFLAVSLALVYLTKKDSVELALEATQALPAPVAILTTLLLESFAFAASGDMLKVQKMLQLTVRQTDAVAESEDEESDGGEAGEGNPTSLAALLGIALISLGEPLQEEMAFRLIQQPLSCGTTAEKRAVPLALALISLSNPQNQLISLLSKLTRDSDEVTAMNAVIALGLIGAGTNNSRIAQLLQQQAVVYSRDPAGLLGVRFAQGILHLGKGLLTLNPVHSDGLLVNRVSLAALAALLHLGADFKSFLSEMPYAVSLLGLAIKPRWLVAVDENLDPKAVPVRIGAAVDTLGQAGNPRRISGFQTHSTPVLIGLGQRAELVSGHALSPVLEGIVIVPSTRTDGGGHRHS</sequence>
<dbReference type="Proteomes" id="UP000002899">
    <property type="component" value="Chromosome III"/>
</dbReference>
<dbReference type="InterPro" id="IPR016024">
    <property type="entry name" value="ARM-type_fold"/>
</dbReference>
<dbReference type="EMBL" id="LN871598">
    <property type="protein sequence ID" value="CTQ40795.1"/>
    <property type="molecule type" value="Genomic_DNA"/>
</dbReference>
<protein>
    <submittedName>
        <fullName evidence="7">26S proteasome regulatory subunit N1</fullName>
    </submittedName>
</protein>
<dbReference type="RefSeq" id="XP_012648806.1">
    <property type="nucleotide sequence ID" value="XM_012793352.1"/>
</dbReference>
<accession>A0A0K3AQQ5</accession>
<dbReference type="Pfam" id="PF17781">
    <property type="entry name" value="RPN1_RPN2_N"/>
    <property type="match status" value="1"/>
</dbReference>
<dbReference type="Gene3D" id="1.25.10.10">
    <property type="entry name" value="Leucine-rich Repeat Variant"/>
    <property type="match status" value="1"/>
</dbReference>
<keyword evidence="4" id="KW-0175">Coiled coil</keyword>
<keyword evidence="8" id="KW-1185">Reference proteome</keyword>
<evidence type="ECO:0000259" key="6">
    <source>
        <dbReference type="Pfam" id="PF18051"/>
    </source>
</evidence>
<feature type="domain" description="RPN1 N-terminal" evidence="5">
    <location>
        <begin position="173"/>
        <end position="372"/>
    </location>
</feature>
<dbReference type="InterPro" id="IPR040892">
    <property type="entry name" value="RPN1_N"/>
</dbReference>
<evidence type="ECO:0000256" key="2">
    <source>
        <dbReference type="ARBA" id="ARBA00022737"/>
    </source>
</evidence>
<dbReference type="InterPro" id="IPR002015">
    <property type="entry name" value="Proteasome/cyclosome_rpt"/>
</dbReference>
<dbReference type="InterPro" id="IPR041433">
    <property type="entry name" value="RPN1_C"/>
</dbReference>
<reference evidence="7 8" key="3">
    <citation type="journal article" date="2016" name="Sci. Rep.">
        <title>Genome-wide diversity and gene expression profiling of Babesia microti isolates identify polymorphic genes that mediate host-pathogen interactions.</title>
        <authorList>
            <person name="Silva J.C."/>
            <person name="Cornillot E."/>
            <person name="McCracken C."/>
            <person name="Usmani-Brown S."/>
            <person name="Dwivedi A."/>
            <person name="Ifeonu O.O."/>
            <person name="Crabtree J."/>
            <person name="Gotia H.T."/>
            <person name="Virji A.Z."/>
            <person name="Reynes C."/>
            <person name="Colinge J."/>
            <person name="Kumar V."/>
            <person name="Lawres L."/>
            <person name="Pazzi J.E."/>
            <person name="Pablo J.V."/>
            <person name="Hung C."/>
            <person name="Brancato J."/>
            <person name="Kumari P."/>
            <person name="Orvis J."/>
            <person name="Tretina K."/>
            <person name="Chibucos M."/>
            <person name="Ott S."/>
            <person name="Sadzewicz L."/>
            <person name="Sengamalay N."/>
            <person name="Shetty A.C."/>
            <person name="Su Q."/>
            <person name="Tallon L."/>
            <person name="Fraser C.M."/>
            <person name="Frutos R."/>
            <person name="Molina D.M."/>
            <person name="Krause P.J."/>
            <person name="Ben Mamoun C."/>
        </authorList>
    </citation>
    <scope>NUCLEOTIDE SEQUENCE [LARGE SCALE GENOMIC DNA]</scope>
    <source>
        <strain evidence="7 8">RI</strain>
    </source>
</reference>
<dbReference type="Pfam" id="PF01851">
    <property type="entry name" value="PC_rep"/>
    <property type="match status" value="2"/>
</dbReference>
<dbReference type="Pfam" id="PF18051">
    <property type="entry name" value="RPN1_C"/>
    <property type="match status" value="1"/>
</dbReference>
<evidence type="ECO:0000313" key="7">
    <source>
        <dbReference type="EMBL" id="CTQ40795.1"/>
    </source>
</evidence>
<comment type="similarity">
    <text evidence="1">Belongs to the proteasome subunit S2 family.</text>
</comment>
<keyword evidence="3 7" id="KW-0647">Proteasome</keyword>
<evidence type="ECO:0000256" key="4">
    <source>
        <dbReference type="SAM" id="Coils"/>
    </source>
</evidence>
<dbReference type="GeneID" id="24424830"/>
<evidence type="ECO:0000259" key="5">
    <source>
        <dbReference type="Pfam" id="PF17781"/>
    </source>
</evidence>
<organism evidence="7 8">
    <name type="scientific">Babesia microti (strain RI)</name>
    <dbReference type="NCBI Taxonomy" id="1133968"/>
    <lineage>
        <taxon>Eukaryota</taxon>
        <taxon>Sar</taxon>
        <taxon>Alveolata</taxon>
        <taxon>Apicomplexa</taxon>
        <taxon>Aconoidasida</taxon>
        <taxon>Piroplasmida</taxon>
        <taxon>Babesiidae</taxon>
        <taxon>Babesia</taxon>
    </lineage>
</organism>